<keyword evidence="3" id="KW-0813">Transport</keyword>
<feature type="transmembrane region" description="Helical" evidence="8">
    <location>
        <begin position="247"/>
        <end position="278"/>
    </location>
</feature>
<evidence type="ECO:0000256" key="7">
    <source>
        <dbReference type="ARBA" id="ARBA00023136"/>
    </source>
</evidence>
<evidence type="ECO:0000256" key="4">
    <source>
        <dbReference type="ARBA" id="ARBA00022475"/>
    </source>
</evidence>
<keyword evidence="7 8" id="KW-0472">Membrane</keyword>
<feature type="transmembrane region" description="Helical" evidence="8">
    <location>
        <begin position="290"/>
        <end position="309"/>
    </location>
</feature>
<dbReference type="PANTHER" id="PTHR21716:SF53">
    <property type="entry name" value="PERMEASE PERM-RELATED"/>
    <property type="match status" value="1"/>
</dbReference>
<feature type="transmembrane region" description="Helical" evidence="8">
    <location>
        <begin position="65"/>
        <end position="89"/>
    </location>
</feature>
<evidence type="ECO:0000256" key="8">
    <source>
        <dbReference type="SAM" id="Phobius"/>
    </source>
</evidence>
<feature type="transmembrane region" description="Helical" evidence="8">
    <location>
        <begin position="205"/>
        <end position="227"/>
    </location>
</feature>
<dbReference type="EMBL" id="JAPDDP010000053">
    <property type="protein sequence ID" value="MDA0183420.1"/>
    <property type="molecule type" value="Genomic_DNA"/>
</dbReference>
<sequence>MRPQRVEIVIGVKTLTTILVFGLLVVLAILSLGTLLSIFLAAVLAFGLDPVVTRLVQRGWGRGKAALLVFAGLFASVFTLVLVTVGPVWNQIEEFLRALPEMWEDLQATDWFADVSSTAGFDDKVRDWFADIAKELPDAATALLGAAGGVFGSVLSLVTLTFLSLFLLMERPQITSWLFGFAPPEAEQRWSPVVEESIRAISSSLLGNLAISLVAGTIAGVSAWLLGLPFPVVLAVITGLLDLIPQVGATVAAVILVAVALTVGTGEAVIMLVIQLIYQQVENYIVYPIVYRRAVELTAFTTIVAVLIASSLLGIVGAILAVPFAAVIKILIREASAPRRRRMDALRDGPSVTQSGDVVDAPVGKDGVGVGAGLARGT</sequence>
<gene>
    <name evidence="9" type="ORF">OJ997_24130</name>
</gene>
<name>A0A9X3NEH3_9ACTN</name>
<evidence type="ECO:0000256" key="2">
    <source>
        <dbReference type="ARBA" id="ARBA00009773"/>
    </source>
</evidence>
<keyword evidence="5 8" id="KW-0812">Transmembrane</keyword>
<evidence type="ECO:0000256" key="1">
    <source>
        <dbReference type="ARBA" id="ARBA00004651"/>
    </source>
</evidence>
<dbReference type="PANTHER" id="PTHR21716">
    <property type="entry name" value="TRANSMEMBRANE PROTEIN"/>
    <property type="match status" value="1"/>
</dbReference>
<feature type="transmembrane region" description="Helical" evidence="8">
    <location>
        <begin position="36"/>
        <end position="53"/>
    </location>
</feature>
<keyword evidence="6 8" id="KW-1133">Transmembrane helix</keyword>
<accession>A0A9X3NEH3</accession>
<keyword evidence="10" id="KW-1185">Reference proteome</keyword>
<comment type="subcellular location">
    <subcellularLocation>
        <location evidence="1">Cell membrane</location>
        <topology evidence="1">Multi-pass membrane protein</topology>
    </subcellularLocation>
</comment>
<dbReference type="AlphaFoldDB" id="A0A9X3NEH3"/>
<comment type="caution">
    <text evidence="9">The sequence shown here is derived from an EMBL/GenBank/DDBJ whole genome shotgun (WGS) entry which is preliminary data.</text>
</comment>
<proteinExistence type="inferred from homology"/>
<protein>
    <submittedName>
        <fullName evidence="9">AI-2E family transporter</fullName>
    </submittedName>
</protein>
<evidence type="ECO:0000256" key="6">
    <source>
        <dbReference type="ARBA" id="ARBA00022989"/>
    </source>
</evidence>
<dbReference type="InterPro" id="IPR002549">
    <property type="entry name" value="AI-2E-like"/>
</dbReference>
<organism evidence="9 10">
    <name type="scientific">Solirubrobacter phytolaccae</name>
    <dbReference type="NCBI Taxonomy" id="1404360"/>
    <lineage>
        <taxon>Bacteria</taxon>
        <taxon>Bacillati</taxon>
        <taxon>Actinomycetota</taxon>
        <taxon>Thermoleophilia</taxon>
        <taxon>Solirubrobacterales</taxon>
        <taxon>Solirubrobacteraceae</taxon>
        <taxon>Solirubrobacter</taxon>
    </lineage>
</organism>
<comment type="similarity">
    <text evidence="2">Belongs to the autoinducer-2 exporter (AI-2E) (TC 2.A.86) family.</text>
</comment>
<dbReference type="GO" id="GO:0005886">
    <property type="term" value="C:plasma membrane"/>
    <property type="evidence" value="ECO:0007669"/>
    <property type="project" value="UniProtKB-SubCell"/>
</dbReference>
<evidence type="ECO:0000256" key="3">
    <source>
        <dbReference type="ARBA" id="ARBA00022448"/>
    </source>
</evidence>
<keyword evidence="4" id="KW-1003">Cell membrane</keyword>
<feature type="transmembrane region" description="Helical" evidence="8">
    <location>
        <begin position="143"/>
        <end position="168"/>
    </location>
</feature>
<dbReference type="Pfam" id="PF01594">
    <property type="entry name" value="AI-2E_transport"/>
    <property type="match status" value="1"/>
</dbReference>
<dbReference type="RefSeq" id="WP_270027809.1">
    <property type="nucleotide sequence ID" value="NZ_JAPDDP010000053.1"/>
</dbReference>
<feature type="transmembrane region" description="Helical" evidence="8">
    <location>
        <begin position="12"/>
        <end position="30"/>
    </location>
</feature>
<reference evidence="9" key="1">
    <citation type="submission" date="2022-10" db="EMBL/GenBank/DDBJ databases">
        <title>The WGS of Solirubrobacter phytolaccae KCTC 29190.</title>
        <authorList>
            <person name="Jiang Z."/>
        </authorList>
    </citation>
    <scope>NUCLEOTIDE SEQUENCE</scope>
    <source>
        <strain evidence="9">KCTC 29190</strain>
    </source>
</reference>
<dbReference type="Proteomes" id="UP001147653">
    <property type="component" value="Unassembled WGS sequence"/>
</dbReference>
<evidence type="ECO:0000313" key="10">
    <source>
        <dbReference type="Proteomes" id="UP001147653"/>
    </source>
</evidence>
<evidence type="ECO:0000256" key="5">
    <source>
        <dbReference type="ARBA" id="ARBA00022692"/>
    </source>
</evidence>
<evidence type="ECO:0000313" key="9">
    <source>
        <dbReference type="EMBL" id="MDA0183420.1"/>
    </source>
</evidence>